<evidence type="ECO:0000256" key="3">
    <source>
        <dbReference type="ARBA" id="ARBA00023065"/>
    </source>
</evidence>
<evidence type="ECO:0000313" key="6">
    <source>
        <dbReference type="Proteomes" id="UP000030856"/>
    </source>
</evidence>
<dbReference type="Proteomes" id="UP000030856">
    <property type="component" value="Unassembled WGS sequence"/>
</dbReference>
<comment type="similarity">
    <text evidence="1">Belongs to the V-ATPase D subunit family.</text>
</comment>
<reference evidence="5 6" key="1">
    <citation type="journal article" date="2014" name="BMC Genomics">
        <title>The genome of the intracellular bacterium of the coastal bivalve, Solemya velum: a blueprint for thriving in and out of symbiosis.</title>
        <authorList>
            <person name="Dmytrenko O."/>
            <person name="Russell S.L."/>
            <person name="Loo W.T."/>
            <person name="Fontanez K.M."/>
            <person name="Liao L."/>
            <person name="Roeselers G."/>
            <person name="Sharma R."/>
            <person name="Stewart F.J."/>
            <person name="Newton I.L."/>
            <person name="Woyke T."/>
            <person name="Wu D."/>
            <person name="Lang J.M."/>
            <person name="Eisen J.A."/>
            <person name="Cavanaugh C.M."/>
        </authorList>
    </citation>
    <scope>NUCLEOTIDE SEQUENCE [LARGE SCALE GENOMIC DNA]</scope>
    <source>
        <strain evidence="5 6">WH</strain>
    </source>
</reference>
<sequence length="203" mass="22967">MAVEFTPSQSAVLELRDEKSIVLEAYDFLDEKRLLLAAELLKQLEDFEKLSDRLKQQRHLCRSAMGSAVSRHGLHGVQLYPPAEIEAHLSREQRPFMGVTLAKSELDAEDAPDNLLVANPSPEAVDTGNEFRELLFLAAVLAGISGNLHRLMDEYQKTERRARALENVVIPEIEQLLVNMTAQLEEFDQEEIIRTHRGHQQAS</sequence>
<dbReference type="GO" id="GO:0016787">
    <property type="term" value="F:hydrolase activity"/>
    <property type="evidence" value="ECO:0007669"/>
    <property type="project" value="UniProtKB-KW"/>
</dbReference>
<evidence type="ECO:0000256" key="1">
    <source>
        <dbReference type="ARBA" id="ARBA00005850"/>
    </source>
</evidence>
<dbReference type="EC" id="3.6.3.15" evidence="5"/>
<gene>
    <name evidence="5" type="primary">atpA0D</name>
    <name evidence="5" type="ORF">JV46_14270</name>
</gene>
<comment type="caution">
    <text evidence="5">The sequence shown here is derived from an EMBL/GenBank/DDBJ whole genome shotgun (WGS) entry which is preliminary data.</text>
</comment>
<dbReference type="Pfam" id="PF01813">
    <property type="entry name" value="ATP-synt_D"/>
    <property type="match status" value="1"/>
</dbReference>
<evidence type="ECO:0000256" key="2">
    <source>
        <dbReference type="ARBA" id="ARBA00022448"/>
    </source>
</evidence>
<keyword evidence="4" id="KW-0175">Coiled coil</keyword>
<dbReference type="EMBL" id="JRAA01000001">
    <property type="protein sequence ID" value="KHF26066.1"/>
    <property type="molecule type" value="Genomic_DNA"/>
</dbReference>
<dbReference type="RefSeq" id="WP_043115783.1">
    <property type="nucleotide sequence ID" value="NZ_JRAA01000001.1"/>
</dbReference>
<protein>
    <submittedName>
        <fullName evidence="5">A0A1-type ATP synthase, A0 subunit D</fullName>
        <ecNumber evidence="5">3.6.3.15</ecNumber>
    </submittedName>
</protein>
<proteinExistence type="inferred from homology"/>
<dbReference type="Gene3D" id="1.10.287.3240">
    <property type="match status" value="1"/>
</dbReference>
<feature type="coiled-coil region" evidence="4">
    <location>
        <begin position="141"/>
        <end position="190"/>
    </location>
</feature>
<evidence type="ECO:0000313" key="5">
    <source>
        <dbReference type="EMBL" id="KHF26066.1"/>
    </source>
</evidence>
<keyword evidence="2" id="KW-0813">Transport</keyword>
<evidence type="ECO:0000256" key="4">
    <source>
        <dbReference type="SAM" id="Coils"/>
    </source>
</evidence>
<dbReference type="GO" id="GO:0046961">
    <property type="term" value="F:proton-transporting ATPase activity, rotational mechanism"/>
    <property type="evidence" value="ECO:0007669"/>
    <property type="project" value="InterPro"/>
</dbReference>
<organism evidence="5 6">
    <name type="scientific">Solemya velum gill symbiont</name>
    <dbReference type="NCBI Taxonomy" id="2340"/>
    <lineage>
        <taxon>Bacteria</taxon>
        <taxon>Pseudomonadati</taxon>
        <taxon>Pseudomonadota</taxon>
        <taxon>Gammaproteobacteria</taxon>
        <taxon>sulfur-oxidizing symbionts</taxon>
    </lineage>
</organism>
<dbReference type="InterPro" id="IPR002699">
    <property type="entry name" value="V_ATPase_D"/>
</dbReference>
<name>A0A0B0HF27_SOVGS</name>
<dbReference type="AlphaFoldDB" id="A0A0B0HF27"/>
<keyword evidence="3" id="KW-0406">Ion transport</keyword>
<keyword evidence="5" id="KW-0378">Hydrolase</keyword>
<accession>A0A0B0HF27</accession>
<dbReference type="eggNOG" id="COG1394">
    <property type="taxonomic scope" value="Bacteria"/>
</dbReference>
<keyword evidence="6" id="KW-1185">Reference proteome</keyword>
<dbReference type="STRING" id="2340.JV46_14270"/>